<dbReference type="EMBL" id="PEXU01000032">
    <property type="protein sequence ID" value="PIS42606.1"/>
    <property type="molecule type" value="Genomic_DNA"/>
</dbReference>
<dbReference type="Proteomes" id="UP000231542">
    <property type="component" value="Unassembled WGS sequence"/>
</dbReference>
<keyword evidence="1" id="KW-0472">Membrane</keyword>
<comment type="caution">
    <text evidence="2">The sequence shown here is derived from an EMBL/GenBank/DDBJ whole genome shotgun (WGS) entry which is preliminary data.</text>
</comment>
<sequence>MIRKIKTNQKGAIAILTLMGVSIFALTIMITLSTIGLSEIRMSSAEAASETTFYSAEAGINEALYRLISTAVPEPFSLEMEGYSIEVTVGTVEGEPYQRLITSSATDQTGKVRTIQIIANTTAFASGFKYAVQAGQGGLEALNNSEVIGDIYSNGNIFGGTGAAIQASVQGNTWVARGQPISDGPAQEVTDNEFSVANTAGNTDVAQSFSVSEDIPLKKVSLYLKKVGNLNNNVLLKIINDNGAGSPGTDIVVEKEIKKNDLPTNLEWLNVEFDIGPILLGNTTYWLVLDSPSFNPTRYLVWGLNTDGNSYSEGVAKKSENYEGGNWTPIAGDFAFKTSLGVGDTFVRKMEINGDIHAHTIENSEIEEDAYYQNIIEPTTIGGTSYPGSNDPEPKPYPIKDSHIAQWKAGVSANEINGDYNVVGTETLGNVKINGNLTLGGGAHLTLSGNVWVTGDVVFIQPNAEVALDSSFGENNGVIIADGRIDVNNNTTINGSGDPLSYLLILSTNNSIDPDHPAINVANNSEAVVFYAKNGMVRIYNGSELNGVTGYYVRLEEQSAITYSPALQSFPIPNGGGEEVGTQFGSWHEI</sequence>
<evidence type="ECO:0008006" key="4">
    <source>
        <dbReference type="Google" id="ProtNLM"/>
    </source>
</evidence>
<protein>
    <recommendedName>
        <fullName evidence="4">Type 4 fimbrial biogenesis protein PilX N-terminal domain-containing protein</fullName>
    </recommendedName>
</protein>
<dbReference type="AlphaFoldDB" id="A0A2H0YVZ8"/>
<evidence type="ECO:0000256" key="1">
    <source>
        <dbReference type="SAM" id="Phobius"/>
    </source>
</evidence>
<proteinExistence type="predicted"/>
<keyword evidence="1" id="KW-0812">Transmembrane</keyword>
<feature type="transmembrane region" description="Helical" evidence="1">
    <location>
        <begin position="12"/>
        <end position="37"/>
    </location>
</feature>
<gene>
    <name evidence="2" type="ORF">COT24_02675</name>
</gene>
<organism evidence="2 3">
    <name type="scientific">Candidatus Kerfeldbacteria bacterium CG08_land_8_20_14_0_20_40_16</name>
    <dbReference type="NCBI Taxonomy" id="2014244"/>
    <lineage>
        <taxon>Bacteria</taxon>
        <taxon>Candidatus Kerfeldiibacteriota</taxon>
    </lineage>
</organism>
<keyword evidence="1" id="KW-1133">Transmembrane helix</keyword>
<accession>A0A2H0YVZ8</accession>
<dbReference type="NCBIfam" id="NF041539">
    <property type="entry name" value="choice_anch_R"/>
    <property type="match status" value="1"/>
</dbReference>
<evidence type="ECO:0000313" key="2">
    <source>
        <dbReference type="EMBL" id="PIS42606.1"/>
    </source>
</evidence>
<evidence type="ECO:0000313" key="3">
    <source>
        <dbReference type="Proteomes" id="UP000231542"/>
    </source>
</evidence>
<reference evidence="2 3" key="1">
    <citation type="submission" date="2017-09" db="EMBL/GenBank/DDBJ databases">
        <title>Depth-based differentiation of microbial function through sediment-hosted aquifers and enrichment of novel symbionts in the deep terrestrial subsurface.</title>
        <authorList>
            <person name="Probst A.J."/>
            <person name="Ladd B."/>
            <person name="Jarett J.K."/>
            <person name="Geller-Mcgrath D.E."/>
            <person name="Sieber C.M."/>
            <person name="Emerson J.B."/>
            <person name="Anantharaman K."/>
            <person name="Thomas B.C."/>
            <person name="Malmstrom R."/>
            <person name="Stieglmeier M."/>
            <person name="Klingl A."/>
            <person name="Woyke T."/>
            <person name="Ryan C.M."/>
            <person name="Banfield J.F."/>
        </authorList>
    </citation>
    <scope>NUCLEOTIDE SEQUENCE [LARGE SCALE GENOMIC DNA]</scope>
    <source>
        <strain evidence="2">CG08_land_8_20_14_0_20_40_16</strain>
    </source>
</reference>
<name>A0A2H0YVZ8_9BACT</name>